<keyword evidence="4" id="KW-0804">Transcription</keyword>
<evidence type="ECO:0000256" key="4">
    <source>
        <dbReference type="ARBA" id="ARBA00023163"/>
    </source>
</evidence>
<dbReference type="InterPro" id="IPR013324">
    <property type="entry name" value="RNA_pol_sigma_r3/r4-like"/>
</dbReference>
<protein>
    <submittedName>
        <fullName evidence="7">RNA polymerase sigma-70 factor</fullName>
    </submittedName>
</protein>
<proteinExistence type="inferred from homology"/>
<dbReference type="InterPro" id="IPR036388">
    <property type="entry name" value="WH-like_DNA-bd_sf"/>
</dbReference>
<dbReference type="EMBL" id="SZQL01000002">
    <property type="protein sequence ID" value="TKK71028.1"/>
    <property type="molecule type" value="Genomic_DNA"/>
</dbReference>
<dbReference type="InterPro" id="IPR013249">
    <property type="entry name" value="RNA_pol_sigma70_r4_t2"/>
</dbReference>
<evidence type="ECO:0000259" key="6">
    <source>
        <dbReference type="Pfam" id="PF08281"/>
    </source>
</evidence>
<dbReference type="InterPro" id="IPR014327">
    <property type="entry name" value="RNA_pol_sigma70_bacteroid"/>
</dbReference>
<comment type="caution">
    <text evidence="7">The sequence shown here is derived from an EMBL/GenBank/DDBJ whole genome shotgun (WGS) entry which is preliminary data.</text>
</comment>
<dbReference type="RefSeq" id="WP_137260627.1">
    <property type="nucleotide sequence ID" value="NZ_SZQL01000002.1"/>
</dbReference>
<dbReference type="Gene3D" id="1.10.1740.10">
    <property type="match status" value="1"/>
</dbReference>
<dbReference type="Pfam" id="PF04542">
    <property type="entry name" value="Sigma70_r2"/>
    <property type="match status" value="1"/>
</dbReference>
<dbReference type="AlphaFoldDB" id="A0A4U3L6Z6"/>
<dbReference type="OrthoDB" id="659361at2"/>
<dbReference type="InterPro" id="IPR039425">
    <property type="entry name" value="RNA_pol_sigma-70-like"/>
</dbReference>
<reference evidence="7 8" key="1">
    <citation type="submission" date="2019-05" db="EMBL/GenBank/DDBJ databases">
        <title>Panacibacter sp. strain 17mud1-8 Genome sequencing and assembly.</title>
        <authorList>
            <person name="Chhetri G."/>
        </authorList>
    </citation>
    <scope>NUCLEOTIDE SEQUENCE [LARGE SCALE GENOMIC DNA]</scope>
    <source>
        <strain evidence="7 8">17mud1-8</strain>
    </source>
</reference>
<comment type="similarity">
    <text evidence="1">Belongs to the sigma-70 factor family. ECF subfamily.</text>
</comment>
<evidence type="ECO:0000313" key="8">
    <source>
        <dbReference type="Proteomes" id="UP000305848"/>
    </source>
</evidence>
<evidence type="ECO:0000256" key="2">
    <source>
        <dbReference type="ARBA" id="ARBA00023015"/>
    </source>
</evidence>
<dbReference type="InterPro" id="IPR014284">
    <property type="entry name" value="RNA_pol_sigma-70_dom"/>
</dbReference>
<dbReference type="GO" id="GO:0006352">
    <property type="term" value="P:DNA-templated transcription initiation"/>
    <property type="evidence" value="ECO:0007669"/>
    <property type="project" value="InterPro"/>
</dbReference>
<keyword evidence="2" id="KW-0805">Transcription regulation</keyword>
<evidence type="ECO:0000259" key="5">
    <source>
        <dbReference type="Pfam" id="PF04542"/>
    </source>
</evidence>
<evidence type="ECO:0000256" key="3">
    <source>
        <dbReference type="ARBA" id="ARBA00023082"/>
    </source>
</evidence>
<accession>A0A4U3L6Z6</accession>
<dbReference type="GO" id="GO:0003677">
    <property type="term" value="F:DNA binding"/>
    <property type="evidence" value="ECO:0007669"/>
    <property type="project" value="InterPro"/>
</dbReference>
<keyword evidence="3" id="KW-0731">Sigma factor</keyword>
<dbReference type="Gene3D" id="1.10.10.10">
    <property type="entry name" value="Winged helix-like DNA-binding domain superfamily/Winged helix DNA-binding domain"/>
    <property type="match status" value="1"/>
</dbReference>
<dbReference type="NCBIfam" id="TIGR02937">
    <property type="entry name" value="sigma70-ECF"/>
    <property type="match status" value="1"/>
</dbReference>
<evidence type="ECO:0000313" key="7">
    <source>
        <dbReference type="EMBL" id="TKK71028.1"/>
    </source>
</evidence>
<dbReference type="PANTHER" id="PTHR43133:SF46">
    <property type="entry name" value="RNA POLYMERASE SIGMA-70 FACTOR ECF SUBFAMILY"/>
    <property type="match status" value="1"/>
</dbReference>
<dbReference type="Pfam" id="PF08281">
    <property type="entry name" value="Sigma70_r4_2"/>
    <property type="match status" value="1"/>
</dbReference>
<gene>
    <name evidence="7" type="ORF">FC093_04960</name>
</gene>
<keyword evidence="8" id="KW-1185">Reference proteome</keyword>
<dbReference type="NCBIfam" id="TIGR02985">
    <property type="entry name" value="Sig70_bacteroi1"/>
    <property type="match status" value="1"/>
</dbReference>
<dbReference type="GO" id="GO:0016987">
    <property type="term" value="F:sigma factor activity"/>
    <property type="evidence" value="ECO:0007669"/>
    <property type="project" value="UniProtKB-KW"/>
</dbReference>
<dbReference type="Proteomes" id="UP000305848">
    <property type="component" value="Unassembled WGS sequence"/>
</dbReference>
<dbReference type="InterPro" id="IPR013325">
    <property type="entry name" value="RNA_pol_sigma_r2"/>
</dbReference>
<sequence>MRKNLTEIHALQKRICYSSDEAAFAALFRLFYQSLYHFAMQYVHKHEVAEEVVNDVFVKIWKQRATLLDIQNVESYLFIAVKNGSLNYIKQYSHYHVAIDDENTGKLISLHNPEQDMEWKELYFKLQQAVNNLPDQCRVVFRLVKEEGFRMKEVAGILGISPRTVETQLYRAIKRLDGILNEQYKPKANNRDKLVSIIIFIITSLVAGLQ</sequence>
<feature type="domain" description="RNA polymerase sigma-70 region 2" evidence="5">
    <location>
        <begin position="27"/>
        <end position="91"/>
    </location>
</feature>
<organism evidence="7 8">
    <name type="scientific">Ilyomonas limi</name>
    <dbReference type="NCBI Taxonomy" id="2575867"/>
    <lineage>
        <taxon>Bacteria</taxon>
        <taxon>Pseudomonadati</taxon>
        <taxon>Bacteroidota</taxon>
        <taxon>Chitinophagia</taxon>
        <taxon>Chitinophagales</taxon>
        <taxon>Chitinophagaceae</taxon>
        <taxon>Ilyomonas</taxon>
    </lineage>
</organism>
<dbReference type="PANTHER" id="PTHR43133">
    <property type="entry name" value="RNA POLYMERASE ECF-TYPE SIGMA FACTO"/>
    <property type="match status" value="1"/>
</dbReference>
<dbReference type="SUPFAM" id="SSF88659">
    <property type="entry name" value="Sigma3 and sigma4 domains of RNA polymerase sigma factors"/>
    <property type="match status" value="1"/>
</dbReference>
<dbReference type="InterPro" id="IPR007627">
    <property type="entry name" value="RNA_pol_sigma70_r2"/>
</dbReference>
<dbReference type="SUPFAM" id="SSF88946">
    <property type="entry name" value="Sigma2 domain of RNA polymerase sigma factors"/>
    <property type="match status" value="1"/>
</dbReference>
<evidence type="ECO:0000256" key="1">
    <source>
        <dbReference type="ARBA" id="ARBA00010641"/>
    </source>
</evidence>
<dbReference type="CDD" id="cd06171">
    <property type="entry name" value="Sigma70_r4"/>
    <property type="match status" value="1"/>
</dbReference>
<name>A0A4U3L6Z6_9BACT</name>
<feature type="domain" description="RNA polymerase sigma factor 70 region 4 type 2" evidence="6">
    <location>
        <begin position="125"/>
        <end position="176"/>
    </location>
</feature>